<gene>
    <name evidence="1" type="ORF">C1I95_14770</name>
</gene>
<comment type="caution">
    <text evidence="1">The sequence shown here is derived from an EMBL/GenBank/DDBJ whole genome shotgun (WGS) entry which is preliminary data.</text>
</comment>
<organism evidence="1 2">
    <name type="scientific">Micromonospora craterilacus</name>
    <dbReference type="NCBI Taxonomy" id="1655439"/>
    <lineage>
        <taxon>Bacteria</taxon>
        <taxon>Bacillati</taxon>
        <taxon>Actinomycetota</taxon>
        <taxon>Actinomycetes</taxon>
        <taxon>Micromonosporales</taxon>
        <taxon>Micromonosporaceae</taxon>
        <taxon>Micromonospora</taxon>
    </lineage>
</organism>
<dbReference type="EMBL" id="POTY01000081">
    <property type="protein sequence ID" value="PZG17810.1"/>
    <property type="molecule type" value="Genomic_DNA"/>
</dbReference>
<evidence type="ECO:0000313" key="1">
    <source>
        <dbReference type="EMBL" id="PZG17810.1"/>
    </source>
</evidence>
<accession>A0A2W2EW69</accession>
<protein>
    <submittedName>
        <fullName evidence="1">Uncharacterized protein</fullName>
    </submittedName>
</protein>
<dbReference type="AlphaFoldDB" id="A0A2W2EW69"/>
<name>A0A2W2EW69_9ACTN</name>
<proteinExistence type="predicted"/>
<evidence type="ECO:0000313" key="2">
    <source>
        <dbReference type="Proteomes" id="UP000248924"/>
    </source>
</evidence>
<keyword evidence="2" id="KW-1185">Reference proteome</keyword>
<dbReference type="Proteomes" id="UP000248924">
    <property type="component" value="Unassembled WGS sequence"/>
</dbReference>
<sequence>MFGIDLLRLIDARIRAARDRQTAVGTVQASLSASRATVTFDGSALAVPVKVLAHASVQAGSRVALTRYGSEWVVVGAFGPPP</sequence>
<reference evidence="1 2" key="1">
    <citation type="submission" date="2018-01" db="EMBL/GenBank/DDBJ databases">
        <title>Draft genome sequence of Jishengella sp. NA12.</title>
        <authorList>
            <person name="Sahin N."/>
            <person name="Ay H."/>
            <person name="Saygin H."/>
        </authorList>
    </citation>
    <scope>NUCLEOTIDE SEQUENCE [LARGE SCALE GENOMIC DNA]</scope>
    <source>
        <strain evidence="1 2">NA12</strain>
    </source>
</reference>